<reference evidence="1" key="1">
    <citation type="submission" date="2022-08" db="EMBL/GenBank/DDBJ databases">
        <authorList>
            <person name="Kallberg Y."/>
            <person name="Tangrot J."/>
            <person name="Rosling A."/>
        </authorList>
    </citation>
    <scope>NUCLEOTIDE SEQUENCE</scope>
    <source>
        <strain evidence="1">Wild A</strain>
    </source>
</reference>
<proteinExistence type="predicted"/>
<dbReference type="Proteomes" id="UP001153678">
    <property type="component" value="Unassembled WGS sequence"/>
</dbReference>
<organism evidence="1 2">
    <name type="scientific">Funneliformis geosporum</name>
    <dbReference type="NCBI Taxonomy" id="1117311"/>
    <lineage>
        <taxon>Eukaryota</taxon>
        <taxon>Fungi</taxon>
        <taxon>Fungi incertae sedis</taxon>
        <taxon>Mucoromycota</taxon>
        <taxon>Glomeromycotina</taxon>
        <taxon>Glomeromycetes</taxon>
        <taxon>Glomerales</taxon>
        <taxon>Glomeraceae</taxon>
        <taxon>Funneliformis</taxon>
    </lineage>
</organism>
<evidence type="ECO:0000313" key="1">
    <source>
        <dbReference type="EMBL" id="CAI2181052.1"/>
    </source>
</evidence>
<sequence length="472" mass="56323">MLTLYDELRIEIFKHIPTPINLLVSNRKWHNISQDPHARVEWLIFKYGRAHAIFHAVRLGNGFITEKVIHLLFKKAILSRYLMQRLLRHFGIDEKLISPHYLKSVHHVIQIDLERYRTYHKKLPLPWGSNISLTNLTNLITEGFKILNNQNILDQGNDMEYFRYLLGDSRFYQLIQRGFILSLDVIEEILHFFELGHKLKAFGDLLMDSFQNIRNESKSDIAFSCLILAMRPERNSKKNELLVFLIKRVDKQPEETLKAALDYHKAEFKFDAESIRTTKEIRSLAVNSNIYSWILETYGPDSEVTQKCFDDIVESRIWIDLKLQENPDREIPEHLSPRSFYSICSIYHEFCNHKVPIKASYLQYIQLAKSYEIIHPFFKISLPIIFGLQLEEFSLKVSYDYNKPEIILNPRAQNNRQSNEINNIPRNHAERKYWFILLENIYHNIYQPNYADITENFKENLEYFWRRIHGHY</sequence>
<dbReference type="EMBL" id="CAMKVN010002425">
    <property type="protein sequence ID" value="CAI2181052.1"/>
    <property type="molecule type" value="Genomic_DNA"/>
</dbReference>
<dbReference type="OrthoDB" id="270318at2759"/>
<keyword evidence="2" id="KW-1185">Reference proteome</keyword>
<protein>
    <submittedName>
        <fullName evidence="1">1791_t:CDS:1</fullName>
    </submittedName>
</protein>
<evidence type="ECO:0000313" key="2">
    <source>
        <dbReference type="Proteomes" id="UP001153678"/>
    </source>
</evidence>
<dbReference type="AlphaFoldDB" id="A0A9W4WV07"/>
<comment type="caution">
    <text evidence="1">The sequence shown here is derived from an EMBL/GenBank/DDBJ whole genome shotgun (WGS) entry which is preliminary data.</text>
</comment>
<name>A0A9W4WV07_9GLOM</name>
<gene>
    <name evidence="1" type="ORF">FWILDA_LOCUS9890</name>
</gene>
<accession>A0A9W4WV07</accession>